<name>A0AAE0E9J7_9ROSI</name>
<dbReference type="SUPFAM" id="SSF56219">
    <property type="entry name" value="DNase I-like"/>
    <property type="match status" value="1"/>
</dbReference>
<dbReference type="PANTHER" id="PTHR33710">
    <property type="entry name" value="BNAC02G09200D PROTEIN"/>
    <property type="match status" value="1"/>
</dbReference>
<gene>
    <name evidence="2" type="ORF">Dsin_013562</name>
</gene>
<organism evidence="2 3">
    <name type="scientific">Dipteronia sinensis</name>
    <dbReference type="NCBI Taxonomy" id="43782"/>
    <lineage>
        <taxon>Eukaryota</taxon>
        <taxon>Viridiplantae</taxon>
        <taxon>Streptophyta</taxon>
        <taxon>Embryophyta</taxon>
        <taxon>Tracheophyta</taxon>
        <taxon>Spermatophyta</taxon>
        <taxon>Magnoliopsida</taxon>
        <taxon>eudicotyledons</taxon>
        <taxon>Gunneridae</taxon>
        <taxon>Pentapetalae</taxon>
        <taxon>rosids</taxon>
        <taxon>malvids</taxon>
        <taxon>Sapindales</taxon>
        <taxon>Sapindaceae</taxon>
        <taxon>Hippocastanoideae</taxon>
        <taxon>Acereae</taxon>
        <taxon>Dipteronia</taxon>
    </lineage>
</organism>
<dbReference type="PANTHER" id="PTHR33710:SF64">
    <property type="entry name" value="ENDONUCLEASE_EXONUCLEASE_PHOSPHATASE DOMAIN-CONTAINING PROTEIN"/>
    <property type="match status" value="1"/>
</dbReference>
<dbReference type="EMBL" id="JANJYJ010000004">
    <property type="protein sequence ID" value="KAK3219592.1"/>
    <property type="molecule type" value="Genomic_DNA"/>
</dbReference>
<evidence type="ECO:0000313" key="3">
    <source>
        <dbReference type="Proteomes" id="UP001281410"/>
    </source>
</evidence>
<evidence type="ECO:0008006" key="4">
    <source>
        <dbReference type="Google" id="ProtNLM"/>
    </source>
</evidence>
<evidence type="ECO:0000256" key="1">
    <source>
        <dbReference type="SAM" id="MobiDB-lite"/>
    </source>
</evidence>
<keyword evidence="3" id="KW-1185">Reference proteome</keyword>
<reference evidence="2" key="1">
    <citation type="journal article" date="2023" name="Plant J.">
        <title>Genome sequences and population genomics provide insights into the demographic history, inbreeding, and mutation load of two 'living fossil' tree species of Dipteronia.</title>
        <authorList>
            <person name="Feng Y."/>
            <person name="Comes H.P."/>
            <person name="Chen J."/>
            <person name="Zhu S."/>
            <person name="Lu R."/>
            <person name="Zhang X."/>
            <person name="Li P."/>
            <person name="Qiu J."/>
            <person name="Olsen K.M."/>
            <person name="Qiu Y."/>
        </authorList>
    </citation>
    <scope>NUCLEOTIDE SEQUENCE</scope>
    <source>
        <strain evidence="2">NBL</strain>
    </source>
</reference>
<feature type="compositionally biased region" description="Basic and acidic residues" evidence="1">
    <location>
        <begin position="309"/>
        <end position="322"/>
    </location>
</feature>
<comment type="caution">
    <text evidence="2">The sequence shown here is derived from an EMBL/GenBank/DDBJ whole genome shotgun (WGS) entry which is preliminary data.</text>
</comment>
<accession>A0AAE0E9J7</accession>
<sequence>MEKQTECGYNSTKVAFLEWKVRSKIDPWSSRKANLDMKAYSGVNREAVKVTSNRPGSSFVEAVRGLPKTNNPKVFNVSLHKFADVKDKGSDMVEVVLWDEEENDSRWLSFCVVGVFEKVAGVSSMTERLREKNILGIPLNVWCGEFFLKLGWAAGEPLLIEKETLNREILFRRKVFTLIPNGVSCPGDTAVPLPVTKKSASRKVVQFELGLASGKDMGLGSGNTKNGFLVKPKLACGHPKRAQLKEIGIIINNEDINKSAAHLGQPNMELEKGQSVERSWLSEDIGESSFEESGDGGIMVKNSVGQRSTDSESEKEISSEDRNSICQGLDELRKGISGSIPDKDRWNFDVELSKVVEKGMELGYLKFINLSTMVEWLMKEEVIVRLKLGVLVKRGLGRLEKRTVVRNLVRNIKPSILFIQESKLKHFDSRIAKSLGGFLLTNGVGVEAKGSTGGVITLWDGDVFVVNSCIFNDRCIIVSGVESVRSMRNFKMFVEAANVIDLPLHGMAFTWSNNKEDESWARLDRFLCDHLFISWFPQLVQKGLGRSLSDHNPIFLGESEVDWGPKPFWFLNGWLEDKVLLEGVRNCWLSCQAGASAGLLLKNKIRAVRSHLKAYSKTNKLDGDMIKALEEELARIEGYDVASGWTVGLREQRPSCLVKLWKQIRLDEQKWRQISRVKWLKDGDRNSKSFHIISNERMKLEVEFLEDEVWKALSESDGNKAPGSDGLNLNVIKANWELIKVHISHLQFADDMILFLEPKLEYLMNTKRILRCFELVSGLKINFHKSSLVRVSKKGAQEDDWAGKFRCLSSSFPIKYLGLPLGGNTSKEAFWNLAVNNVEQRLASWKRGFISEGGTFGSC</sequence>
<proteinExistence type="predicted"/>
<dbReference type="Gene3D" id="3.60.10.10">
    <property type="entry name" value="Endonuclease/exonuclease/phosphatase"/>
    <property type="match status" value="1"/>
</dbReference>
<dbReference type="AlphaFoldDB" id="A0AAE0E9J7"/>
<feature type="region of interest" description="Disordered" evidence="1">
    <location>
        <begin position="287"/>
        <end position="322"/>
    </location>
</feature>
<dbReference type="InterPro" id="IPR036691">
    <property type="entry name" value="Endo/exonu/phosph_ase_sf"/>
</dbReference>
<protein>
    <recommendedName>
        <fullName evidence="4">Reverse transcriptase domain-containing protein</fullName>
    </recommendedName>
</protein>
<dbReference type="Proteomes" id="UP001281410">
    <property type="component" value="Unassembled WGS sequence"/>
</dbReference>
<evidence type="ECO:0000313" key="2">
    <source>
        <dbReference type="EMBL" id="KAK3219592.1"/>
    </source>
</evidence>